<evidence type="ECO:0000256" key="1">
    <source>
        <dbReference type="SAM" id="MobiDB-lite"/>
    </source>
</evidence>
<name>A0A2K8U8M8_9GAMM</name>
<gene>
    <name evidence="3" type="ORF">THSYN_13680</name>
</gene>
<dbReference type="EMBL" id="CP020370">
    <property type="protein sequence ID" value="AUB81904.1"/>
    <property type="molecule type" value="Genomic_DNA"/>
</dbReference>
<accession>A0A2K8U8M8</accession>
<evidence type="ECO:0000259" key="2">
    <source>
        <dbReference type="Pfam" id="PF19961"/>
    </source>
</evidence>
<evidence type="ECO:0000313" key="4">
    <source>
        <dbReference type="Proteomes" id="UP000232638"/>
    </source>
</evidence>
<sequence length="186" mass="20039">MPSQGHADLPVAETLRDLLARLPLWQQERDRRALLEFALAGHPALADFRHDGQPLTVACELVTRLQHHGYAALATGTHPVCALLRELRTRGEHGNPDTAARGAVLARFFGCDPPPRVTRAGSPYPSLMAYDWGRDPGLAELFFGREPETWSIASPATGRTGACARGRRPSGCAPTRPPSPASCTGC</sequence>
<protein>
    <recommendedName>
        <fullName evidence="2">Effector-associated domain-containing protein</fullName>
    </recommendedName>
</protein>
<dbReference type="Proteomes" id="UP000232638">
    <property type="component" value="Chromosome"/>
</dbReference>
<feature type="domain" description="Effector-associated" evidence="2">
    <location>
        <begin position="13"/>
        <end position="106"/>
    </location>
</feature>
<dbReference type="Pfam" id="PF19961">
    <property type="entry name" value="EAD8"/>
    <property type="match status" value="1"/>
</dbReference>
<organism evidence="3 4">
    <name type="scientific">Candidatus Thiodictyon syntrophicum</name>
    <dbReference type="NCBI Taxonomy" id="1166950"/>
    <lineage>
        <taxon>Bacteria</taxon>
        <taxon>Pseudomonadati</taxon>
        <taxon>Pseudomonadota</taxon>
        <taxon>Gammaproteobacteria</taxon>
        <taxon>Chromatiales</taxon>
        <taxon>Chromatiaceae</taxon>
        <taxon>Thiodictyon</taxon>
    </lineage>
</organism>
<proteinExistence type="predicted"/>
<keyword evidence="4" id="KW-1185">Reference proteome</keyword>
<dbReference type="InterPro" id="IPR045437">
    <property type="entry name" value="EAD8"/>
</dbReference>
<feature type="region of interest" description="Disordered" evidence="1">
    <location>
        <begin position="155"/>
        <end position="186"/>
    </location>
</feature>
<evidence type="ECO:0000313" key="3">
    <source>
        <dbReference type="EMBL" id="AUB81904.1"/>
    </source>
</evidence>
<dbReference type="KEGG" id="tsy:THSYN_13680"/>
<reference evidence="3 4" key="1">
    <citation type="submission" date="2017-03" db="EMBL/GenBank/DDBJ databases">
        <title>Complete genome sequence of Candidatus 'Thiodictyon syntrophicum' sp. nov. strain Cad16T, a photolithoautotroph purple sulfur bacterium isolated from an alpine meromictic lake.</title>
        <authorList>
            <person name="Luedin S.M."/>
            <person name="Pothier J.F."/>
            <person name="Danza F."/>
            <person name="Storelli N."/>
            <person name="Wittwer M."/>
            <person name="Tonolla M."/>
        </authorList>
    </citation>
    <scope>NUCLEOTIDE SEQUENCE [LARGE SCALE GENOMIC DNA]</scope>
    <source>
        <strain evidence="3 4">Cad16T</strain>
    </source>
</reference>
<dbReference type="RefSeq" id="WP_100919657.1">
    <property type="nucleotide sequence ID" value="NZ_CP020370.1"/>
</dbReference>
<dbReference type="AlphaFoldDB" id="A0A2K8U8M8"/>